<dbReference type="GO" id="GO:0016787">
    <property type="term" value="F:hydrolase activity"/>
    <property type="evidence" value="ECO:0007669"/>
    <property type="project" value="UniProtKB-KW"/>
</dbReference>
<dbReference type="PROSITE" id="PS51192">
    <property type="entry name" value="HELICASE_ATP_BIND_1"/>
    <property type="match status" value="1"/>
</dbReference>
<feature type="domain" description="Helicase ATP-binding" evidence="16">
    <location>
        <begin position="285"/>
        <end position="447"/>
    </location>
</feature>
<reference evidence="19" key="3">
    <citation type="submission" date="2016-11" db="EMBL/GenBank/DDBJ databases">
        <authorList>
            <person name="Jaros S."/>
            <person name="Januszkiewicz K."/>
            <person name="Wedrychowicz H."/>
        </authorList>
    </citation>
    <scope>NUCLEOTIDE SEQUENCE [LARGE SCALE GENOMIC DNA]</scope>
    <source>
        <strain evidence="19">DSM 27989</strain>
    </source>
</reference>
<dbReference type="InterPro" id="IPR001650">
    <property type="entry name" value="Helicase_C-like"/>
</dbReference>
<organism evidence="19 20">
    <name type="scientific">Chishuiella changwenlii</name>
    <dbReference type="NCBI Taxonomy" id="1434701"/>
    <lineage>
        <taxon>Bacteria</taxon>
        <taxon>Pseudomonadati</taxon>
        <taxon>Bacteroidota</taxon>
        <taxon>Flavobacteriia</taxon>
        <taxon>Flavobacteriales</taxon>
        <taxon>Weeksellaceae</taxon>
        <taxon>Chishuiella</taxon>
    </lineage>
</organism>
<keyword evidence="5 15" id="KW-0378">Hydrolase</keyword>
<dbReference type="Gene3D" id="2.40.50.140">
    <property type="entry name" value="Nucleic acid-binding proteins"/>
    <property type="match status" value="1"/>
</dbReference>
<dbReference type="SMART" id="SM00487">
    <property type="entry name" value="DEXDc"/>
    <property type="match status" value="1"/>
</dbReference>
<evidence type="ECO:0000256" key="8">
    <source>
        <dbReference type="ARBA" id="ARBA00023125"/>
    </source>
</evidence>
<evidence type="ECO:0000259" key="17">
    <source>
        <dbReference type="PROSITE" id="PS51194"/>
    </source>
</evidence>
<comment type="catalytic activity">
    <reaction evidence="12 15">
        <text>Couples ATP hydrolysis with the unwinding of duplex DNA by translocating in the 3'-5' direction.</text>
        <dbReference type="EC" id="5.6.2.4"/>
    </reaction>
</comment>
<dbReference type="RefSeq" id="WP_072931102.1">
    <property type="nucleotide sequence ID" value="NZ_BMFL01000009.1"/>
</dbReference>
<dbReference type="CDD" id="cd04488">
    <property type="entry name" value="RecG_wedge_OBF"/>
    <property type="match status" value="1"/>
</dbReference>
<accession>A0A1M6X4D6</accession>
<dbReference type="Pfam" id="PF00271">
    <property type="entry name" value="Helicase_C"/>
    <property type="match status" value="1"/>
</dbReference>
<evidence type="ECO:0000256" key="6">
    <source>
        <dbReference type="ARBA" id="ARBA00022806"/>
    </source>
</evidence>
<dbReference type="InterPro" id="IPR004609">
    <property type="entry name" value="ATP-dep_DNA_helicase_RecG"/>
</dbReference>
<evidence type="ECO:0000259" key="16">
    <source>
        <dbReference type="PROSITE" id="PS51192"/>
    </source>
</evidence>
<evidence type="ECO:0000256" key="7">
    <source>
        <dbReference type="ARBA" id="ARBA00022840"/>
    </source>
</evidence>
<evidence type="ECO:0000256" key="2">
    <source>
        <dbReference type="ARBA" id="ARBA00017846"/>
    </source>
</evidence>
<keyword evidence="7 15" id="KW-0067">ATP-binding</keyword>
<dbReference type="STRING" id="1434701.SAMN05443634_105106"/>
<evidence type="ECO:0000313" key="19">
    <source>
        <dbReference type="EMBL" id="SHL00776.1"/>
    </source>
</evidence>
<dbReference type="CDD" id="cd17992">
    <property type="entry name" value="DEXHc_RecG"/>
    <property type="match status" value="1"/>
</dbReference>
<dbReference type="SMART" id="SM00490">
    <property type="entry name" value="HELICc"/>
    <property type="match status" value="2"/>
</dbReference>
<comment type="function">
    <text evidence="15">Plays a critical role in recombination and DNA repair. Helps process Holliday junction intermediates to mature products by catalyzing branch migration. Has replication fork regression activity, unwinds stalled or blocked replication forks to make a HJ that can be resolved. Has a DNA unwinding activity characteristic of a DNA helicase with 3'-5' polarity.</text>
</comment>
<comment type="catalytic activity">
    <reaction evidence="14 15">
        <text>ATP + H2O = ADP + phosphate + H(+)</text>
        <dbReference type="Rhea" id="RHEA:13065"/>
        <dbReference type="ChEBI" id="CHEBI:15377"/>
        <dbReference type="ChEBI" id="CHEBI:15378"/>
        <dbReference type="ChEBI" id="CHEBI:30616"/>
        <dbReference type="ChEBI" id="CHEBI:43474"/>
        <dbReference type="ChEBI" id="CHEBI:456216"/>
        <dbReference type="EC" id="5.6.2.4"/>
    </reaction>
</comment>
<dbReference type="GO" id="GO:0003677">
    <property type="term" value="F:DNA binding"/>
    <property type="evidence" value="ECO:0007669"/>
    <property type="project" value="UniProtKB-KW"/>
</dbReference>
<evidence type="ECO:0000256" key="13">
    <source>
        <dbReference type="ARBA" id="ARBA00034808"/>
    </source>
</evidence>
<evidence type="ECO:0000313" key="20">
    <source>
        <dbReference type="Proteomes" id="UP000184120"/>
    </source>
</evidence>
<dbReference type="InterPro" id="IPR047112">
    <property type="entry name" value="RecG/Mfd"/>
</dbReference>
<evidence type="ECO:0000256" key="14">
    <source>
        <dbReference type="ARBA" id="ARBA00048988"/>
    </source>
</evidence>
<dbReference type="EMBL" id="BMFL01000009">
    <property type="protein sequence ID" value="GGE98203.1"/>
    <property type="molecule type" value="Genomic_DNA"/>
</dbReference>
<dbReference type="OrthoDB" id="9804325at2"/>
<dbReference type="InterPro" id="IPR014001">
    <property type="entry name" value="Helicase_ATP-bd"/>
</dbReference>
<dbReference type="Pfam" id="PF00270">
    <property type="entry name" value="DEAD"/>
    <property type="match status" value="1"/>
</dbReference>
<proteinExistence type="inferred from homology"/>
<keyword evidence="9 15" id="KW-0233">DNA recombination</keyword>
<dbReference type="Pfam" id="PF17191">
    <property type="entry name" value="RecG_wedge"/>
    <property type="match status" value="1"/>
</dbReference>
<dbReference type="GO" id="GO:0006310">
    <property type="term" value="P:DNA recombination"/>
    <property type="evidence" value="ECO:0007669"/>
    <property type="project" value="UniProtKB-UniRule"/>
</dbReference>
<dbReference type="PANTHER" id="PTHR47964">
    <property type="entry name" value="ATP-DEPENDENT DNA HELICASE HOMOLOG RECG, CHLOROPLASTIC"/>
    <property type="match status" value="1"/>
</dbReference>
<keyword evidence="8" id="KW-0238">DNA-binding</keyword>
<evidence type="ECO:0000256" key="11">
    <source>
        <dbReference type="ARBA" id="ARBA00023235"/>
    </source>
</evidence>
<keyword evidence="6 15" id="KW-0347">Helicase</keyword>
<dbReference type="PANTHER" id="PTHR47964:SF1">
    <property type="entry name" value="ATP-DEPENDENT DNA HELICASE HOMOLOG RECG, CHLOROPLASTIC"/>
    <property type="match status" value="1"/>
</dbReference>
<evidence type="ECO:0000256" key="10">
    <source>
        <dbReference type="ARBA" id="ARBA00023204"/>
    </source>
</evidence>
<dbReference type="InterPro" id="IPR012340">
    <property type="entry name" value="NA-bd_OB-fold"/>
</dbReference>
<reference evidence="18" key="5">
    <citation type="submission" date="2024-05" db="EMBL/GenBank/DDBJ databases">
        <authorList>
            <person name="Sun Q."/>
            <person name="Zhou Y."/>
        </authorList>
    </citation>
    <scope>NUCLEOTIDE SEQUENCE</scope>
    <source>
        <strain evidence="18">CGMCC 1.12707</strain>
    </source>
</reference>
<evidence type="ECO:0000256" key="3">
    <source>
        <dbReference type="ARBA" id="ARBA00022741"/>
    </source>
</evidence>
<dbReference type="SUPFAM" id="SSF50249">
    <property type="entry name" value="Nucleic acid-binding proteins"/>
    <property type="match status" value="1"/>
</dbReference>
<feature type="domain" description="Helicase C-terminal" evidence="17">
    <location>
        <begin position="466"/>
        <end position="633"/>
    </location>
</feature>
<dbReference type="Gene3D" id="3.40.50.300">
    <property type="entry name" value="P-loop containing nucleotide triphosphate hydrolases"/>
    <property type="match status" value="2"/>
</dbReference>
<dbReference type="InterPro" id="IPR033454">
    <property type="entry name" value="RecG_wedge"/>
</dbReference>
<dbReference type="GO" id="GO:0043138">
    <property type="term" value="F:3'-5' DNA helicase activity"/>
    <property type="evidence" value="ECO:0007669"/>
    <property type="project" value="UniProtKB-EC"/>
</dbReference>
<reference evidence="18" key="1">
    <citation type="journal article" date="2014" name="Int. J. Syst. Evol. Microbiol.">
        <title>Complete genome of a new Firmicutes species belonging to the dominant human colonic microbiota ('Ruminococcus bicirculans') reveals two chromosomes and a selective capacity to utilize plant glucans.</title>
        <authorList>
            <consortium name="NISC Comparative Sequencing Program"/>
            <person name="Wegmann U."/>
            <person name="Louis P."/>
            <person name="Goesmann A."/>
            <person name="Henrissat B."/>
            <person name="Duncan S.H."/>
            <person name="Flint H.J."/>
        </authorList>
    </citation>
    <scope>NUCLEOTIDE SEQUENCE</scope>
    <source>
        <strain evidence="18">CGMCC 1.12707</strain>
    </source>
</reference>
<name>A0A1M6X4D6_9FLAO</name>
<dbReference type="SUPFAM" id="SSF52540">
    <property type="entry name" value="P-loop containing nucleoside triphosphate hydrolases"/>
    <property type="match status" value="2"/>
</dbReference>
<comment type="similarity">
    <text evidence="1 15">Belongs to the helicase family. RecG subfamily.</text>
</comment>
<evidence type="ECO:0000313" key="18">
    <source>
        <dbReference type="EMBL" id="GGE98203.1"/>
    </source>
</evidence>
<evidence type="ECO:0000256" key="5">
    <source>
        <dbReference type="ARBA" id="ARBA00022801"/>
    </source>
</evidence>
<reference evidence="20" key="2">
    <citation type="submission" date="2016-11" db="EMBL/GenBank/DDBJ databases">
        <authorList>
            <person name="Varghese N."/>
            <person name="Submissions S."/>
        </authorList>
    </citation>
    <scope>NUCLEOTIDE SEQUENCE [LARGE SCALE GENOMIC DNA]</scope>
    <source>
        <strain evidence="20">DSM 27989</strain>
    </source>
</reference>
<dbReference type="Proteomes" id="UP000184120">
    <property type="component" value="Unassembled WGS sequence"/>
</dbReference>
<evidence type="ECO:0000256" key="4">
    <source>
        <dbReference type="ARBA" id="ARBA00022763"/>
    </source>
</evidence>
<dbReference type="EMBL" id="FRBH01000005">
    <property type="protein sequence ID" value="SHL00776.1"/>
    <property type="molecule type" value="Genomic_DNA"/>
</dbReference>
<dbReference type="PROSITE" id="PS51194">
    <property type="entry name" value="HELICASE_CTER"/>
    <property type="match status" value="1"/>
</dbReference>
<dbReference type="InterPro" id="IPR011545">
    <property type="entry name" value="DEAD/DEAH_box_helicase_dom"/>
</dbReference>
<gene>
    <name evidence="18" type="primary">recG</name>
    <name evidence="18" type="ORF">GCM10010984_14720</name>
    <name evidence="19" type="ORF">SAMN05443634_105106</name>
</gene>
<evidence type="ECO:0000256" key="15">
    <source>
        <dbReference type="RuleBase" id="RU363016"/>
    </source>
</evidence>
<dbReference type="EC" id="5.6.2.4" evidence="13 15"/>
<keyword evidence="10 15" id="KW-0234">DNA repair</keyword>
<keyword evidence="11" id="KW-0413">Isomerase</keyword>
<evidence type="ECO:0000313" key="21">
    <source>
        <dbReference type="Proteomes" id="UP000650994"/>
    </source>
</evidence>
<dbReference type="Proteomes" id="UP000650994">
    <property type="component" value="Unassembled WGS sequence"/>
</dbReference>
<keyword evidence="3 15" id="KW-0547">Nucleotide-binding</keyword>
<sequence>MYQNPLKKTIEYLKGAGPERAKALQSEFGIFRYEDLLQHFPFRYVDKSKFYKVSEISSTDAEIQLKGKIVELEEINQGKVKRLKGKFQDTSGTLELVWFKISTWQKDKLKSDLFKEIVIYGKPSVFNGTYSITHPEIELIEDAKSVSLGLFPVYPSTEKLTKRGITNRVMQKMMQNLFAENIAIAENLPENVLDHFKLIGRNEALKAIHFPKDLNELNAAVRRLKFEEFFFLNLANLSQKAVNKQKNKSNPFPIIGDYFNTFYNEYLPFELTNAQKRVIKEIRTDLRQPAQMNRLLQGDVGSGKTMVALLTMLIAIDNGFQAALIAPTEILAQQHFESITELLNDLDVSVKLLTGSVTKKKRQPILEDLESGELKIIVGTHALLEDNVVFKNLGLAVIDEQHRFGVAQRAKFWRKATLPPHVLVMTATPIPRTLSMTMYGDLDVSVIDELPKGRKPIKTVHKTDAYRLSVFKFIKDEIAKGRQIYIVYPLIEESDKLELKDLMDGYESISRAFPLPEYAISIVHGRQKPADKEFEMNRFKNNETQILVATTVIEVGVNVPNASVMIIENSERFGLSQLHQLRGRVGRGAEQSFCILMTGKKLNDVSRRRIQTMCETNDGFKVAEVDLELRGPGDMMGTQQSGVLNFKIADLAKDKEILYAARKCVEKILEYDPTLSLPINIPTKNFFLENHKDKVGWSQIS</sequence>
<keyword evidence="4 15" id="KW-0227">DNA damage</keyword>
<dbReference type="InterPro" id="IPR027417">
    <property type="entry name" value="P-loop_NTPase"/>
</dbReference>
<dbReference type="InterPro" id="IPR045562">
    <property type="entry name" value="RecG_dom3_C"/>
</dbReference>
<reference evidence="21" key="4">
    <citation type="journal article" date="2019" name="Int. J. Syst. Evol. Microbiol.">
        <title>The Global Catalogue of Microorganisms (GCM) 10K type strain sequencing project: providing services to taxonomists for standard genome sequencing and annotation.</title>
        <authorList>
            <consortium name="The Broad Institute Genomics Platform"/>
            <consortium name="The Broad Institute Genome Sequencing Center for Infectious Disease"/>
            <person name="Wu L."/>
            <person name="Ma J."/>
        </authorList>
    </citation>
    <scope>NUCLEOTIDE SEQUENCE [LARGE SCALE GENOMIC DNA]</scope>
    <source>
        <strain evidence="21">CGMCC 1.12707</strain>
    </source>
</reference>
<dbReference type="NCBIfam" id="TIGR00643">
    <property type="entry name" value="recG"/>
    <property type="match status" value="1"/>
</dbReference>
<protein>
    <recommendedName>
        <fullName evidence="2 15">ATP-dependent DNA helicase RecG</fullName>
        <ecNumber evidence="13 15">5.6.2.4</ecNumber>
    </recommendedName>
</protein>
<dbReference type="AlphaFoldDB" id="A0A1M6X4D6"/>
<evidence type="ECO:0000256" key="12">
    <source>
        <dbReference type="ARBA" id="ARBA00034617"/>
    </source>
</evidence>
<dbReference type="Pfam" id="PF19833">
    <property type="entry name" value="RecG_dom3_C"/>
    <property type="match status" value="1"/>
</dbReference>
<evidence type="ECO:0000256" key="1">
    <source>
        <dbReference type="ARBA" id="ARBA00007504"/>
    </source>
</evidence>
<keyword evidence="21" id="KW-1185">Reference proteome</keyword>
<dbReference type="GO" id="GO:0005524">
    <property type="term" value="F:ATP binding"/>
    <property type="evidence" value="ECO:0007669"/>
    <property type="project" value="UniProtKB-KW"/>
</dbReference>
<dbReference type="GO" id="GO:0006281">
    <property type="term" value="P:DNA repair"/>
    <property type="evidence" value="ECO:0007669"/>
    <property type="project" value="UniProtKB-UniRule"/>
</dbReference>
<dbReference type="NCBIfam" id="NF008168">
    <property type="entry name" value="PRK10917.2-2"/>
    <property type="match status" value="1"/>
</dbReference>
<dbReference type="NCBIfam" id="NF008165">
    <property type="entry name" value="PRK10917.1-3"/>
    <property type="match status" value="1"/>
</dbReference>
<evidence type="ECO:0000256" key="9">
    <source>
        <dbReference type="ARBA" id="ARBA00023172"/>
    </source>
</evidence>